<sequence length="524" mass="57841">MYVASQIFKDNIYARSRRIVGRVTFDISDVSATGDVSSITTTTEAASISSKAQINDNVRSSTYNFATWETNRFKLDGSFSFPDSNVANNGQMGFVSSGLCDSFGVFSVQPTITIEFNSTHSSAGLTITFDQNNGEYATEFDATAYNASGGVIQTVSVTGNTDVIATPLGQLANYKKLFIVIKKWSMGNRRARVLEVDFGIVKIYKDDQLIEMNLIEEMDPTTAQLPSPEFRFTLNNLDRAFNILNPTGFYAYLQQRQQVIAELGLELNGFVQWMPLGNYLLWEWKSNEGSLTATFTTRTNLDLMDNYEYEQTTANPMSLYQLAVNNFAACGITNYSIDTALQSISTNAISNKVTRRQLLQMIAIAGCANIYVTRGNFITIKQLPNTLGVAVDTIALANAYDEPQITLDQVVRQVMVTYWTNVSTSATVTVTDPDLSDGNVLKLEQNKLIDTSARAQTVAQWLLNRSKLRANYRSNWRGNPAHELADVLGFGNTYGADKAAMVTKNDIKYQGYLAATTEAKGATG</sequence>
<protein>
    <submittedName>
        <fullName evidence="1">Uncharacterized protein</fullName>
    </submittedName>
</protein>
<accession>A0A926QJ77</accession>
<dbReference type="AlphaFoldDB" id="A0A926QJ77"/>
<comment type="caution">
    <text evidence="1">The sequence shown here is derived from an EMBL/GenBank/DDBJ whole genome shotgun (WGS) entry which is preliminary data.</text>
</comment>
<name>A0A926QJ77_9BACL</name>
<reference evidence="1" key="1">
    <citation type="submission" date="2020-09" db="EMBL/GenBank/DDBJ databases">
        <title>Draft Genome Sequence of Paenibacillus sp. WST5.</title>
        <authorList>
            <person name="Bao Z."/>
        </authorList>
    </citation>
    <scope>NUCLEOTIDE SEQUENCE</scope>
    <source>
        <strain evidence="1">WST5</strain>
    </source>
</reference>
<evidence type="ECO:0000313" key="1">
    <source>
        <dbReference type="EMBL" id="MBD0381280.1"/>
    </source>
</evidence>
<gene>
    <name evidence="1" type="ORF">ICC18_14235</name>
</gene>
<proteinExistence type="predicted"/>
<dbReference type="EMBL" id="JACVVD010000004">
    <property type="protein sequence ID" value="MBD0381280.1"/>
    <property type="molecule type" value="Genomic_DNA"/>
</dbReference>
<dbReference type="RefSeq" id="WP_188175070.1">
    <property type="nucleotide sequence ID" value="NZ_JACVVD010000004.1"/>
</dbReference>
<organism evidence="1 2">
    <name type="scientific">Paenibacillus sedimenti</name>
    <dbReference type="NCBI Taxonomy" id="2770274"/>
    <lineage>
        <taxon>Bacteria</taxon>
        <taxon>Bacillati</taxon>
        <taxon>Bacillota</taxon>
        <taxon>Bacilli</taxon>
        <taxon>Bacillales</taxon>
        <taxon>Paenibacillaceae</taxon>
        <taxon>Paenibacillus</taxon>
    </lineage>
</organism>
<evidence type="ECO:0000313" key="2">
    <source>
        <dbReference type="Proteomes" id="UP000650466"/>
    </source>
</evidence>
<keyword evidence="2" id="KW-1185">Reference proteome</keyword>
<dbReference type="Proteomes" id="UP000650466">
    <property type="component" value="Unassembled WGS sequence"/>
</dbReference>